<dbReference type="PANTHER" id="PTHR36701">
    <property type="entry name" value="EPOXYQUEUOSINE REDUCTASE QUEH"/>
    <property type="match status" value="1"/>
</dbReference>
<dbReference type="GO" id="GO:0046872">
    <property type="term" value="F:metal ion binding"/>
    <property type="evidence" value="ECO:0007669"/>
    <property type="project" value="UniProtKB-KW"/>
</dbReference>
<reference evidence="10" key="1">
    <citation type="journal article" date="2014" name="Front. Microbiol.">
        <title>High frequency of phylogenetically diverse reductive dehalogenase-homologous genes in deep subseafloor sedimentary metagenomes.</title>
        <authorList>
            <person name="Kawai M."/>
            <person name="Futagami T."/>
            <person name="Toyoda A."/>
            <person name="Takaki Y."/>
            <person name="Nishi S."/>
            <person name="Hori S."/>
            <person name="Arai W."/>
            <person name="Tsubouchi T."/>
            <person name="Morono Y."/>
            <person name="Uchiyama I."/>
            <person name="Ito T."/>
            <person name="Fujiyama A."/>
            <person name="Inagaki F."/>
            <person name="Takami H."/>
        </authorList>
    </citation>
    <scope>NUCLEOTIDE SEQUENCE</scope>
    <source>
        <strain evidence="10">Expedition CK06-06</strain>
    </source>
</reference>
<keyword evidence="5" id="KW-0560">Oxidoreductase</keyword>
<gene>
    <name evidence="10" type="ORF">S01H4_05956</name>
</gene>
<keyword evidence="2" id="KW-0819">tRNA processing</keyword>
<dbReference type="HAMAP" id="MF_02089">
    <property type="entry name" value="QueH"/>
    <property type="match status" value="1"/>
</dbReference>
<evidence type="ECO:0000256" key="6">
    <source>
        <dbReference type="ARBA" id="ARBA00023004"/>
    </source>
</evidence>
<keyword evidence="6" id="KW-0408">Iron</keyword>
<evidence type="ECO:0000256" key="2">
    <source>
        <dbReference type="ARBA" id="ARBA00022694"/>
    </source>
</evidence>
<keyword evidence="4" id="KW-0671">Queuosine biosynthesis</keyword>
<protein>
    <submittedName>
        <fullName evidence="10">Uncharacterized protein</fullName>
    </submittedName>
</protein>
<keyword evidence="7" id="KW-0411">Iron-sulfur</keyword>
<keyword evidence="8" id="KW-1015">Disulfide bond</keyword>
<sequence>MDNSKPQILLHICCAPDSTAVFERLKQEYKVIGFFHNPNIFPEAEYKKRLEEAEYVARKLKFKIVVPGYAPQEWENAVKGLEAEPEKGKRCNVCFRFNLQATAKKAIGMGIPFFTTTLTISPHKVTEMIFKAGRDAAIKYGLKFLELDFKKKEGFKRSLELSREMNLYRQNYCGCRHSM</sequence>
<accession>X0ZTN0</accession>
<dbReference type="GO" id="GO:0051539">
    <property type="term" value="F:4 iron, 4 sulfur cluster binding"/>
    <property type="evidence" value="ECO:0007669"/>
    <property type="project" value="UniProtKB-KW"/>
</dbReference>
<dbReference type="InterPro" id="IPR003828">
    <property type="entry name" value="QueH"/>
</dbReference>
<evidence type="ECO:0000256" key="1">
    <source>
        <dbReference type="ARBA" id="ARBA00022485"/>
    </source>
</evidence>
<evidence type="ECO:0000313" key="10">
    <source>
        <dbReference type="EMBL" id="GAG73180.1"/>
    </source>
</evidence>
<evidence type="ECO:0000256" key="4">
    <source>
        <dbReference type="ARBA" id="ARBA00022785"/>
    </source>
</evidence>
<dbReference type="Pfam" id="PF02677">
    <property type="entry name" value="QueH"/>
    <property type="match status" value="1"/>
</dbReference>
<comment type="caution">
    <text evidence="10">The sequence shown here is derived from an EMBL/GenBank/DDBJ whole genome shotgun (WGS) entry which is preliminary data.</text>
</comment>
<keyword evidence="1" id="KW-0004">4Fe-4S</keyword>
<keyword evidence="3" id="KW-0479">Metal-binding</keyword>
<evidence type="ECO:0000256" key="7">
    <source>
        <dbReference type="ARBA" id="ARBA00023014"/>
    </source>
</evidence>
<name>X0ZTN0_9ZZZZ</name>
<proteinExistence type="inferred from homology"/>
<evidence type="ECO:0000256" key="9">
    <source>
        <dbReference type="ARBA" id="ARBA00023284"/>
    </source>
</evidence>
<keyword evidence="9" id="KW-0676">Redox-active center</keyword>
<organism evidence="10">
    <name type="scientific">marine sediment metagenome</name>
    <dbReference type="NCBI Taxonomy" id="412755"/>
    <lineage>
        <taxon>unclassified sequences</taxon>
        <taxon>metagenomes</taxon>
        <taxon>ecological metagenomes</taxon>
    </lineage>
</organism>
<dbReference type="PANTHER" id="PTHR36701:SF1">
    <property type="entry name" value="EPOXYQUEUOSINE REDUCTASE QUEH"/>
    <property type="match status" value="1"/>
</dbReference>
<evidence type="ECO:0000256" key="8">
    <source>
        <dbReference type="ARBA" id="ARBA00023157"/>
    </source>
</evidence>
<dbReference type="EMBL" id="BART01001780">
    <property type="protein sequence ID" value="GAG73180.1"/>
    <property type="molecule type" value="Genomic_DNA"/>
</dbReference>
<evidence type="ECO:0000256" key="3">
    <source>
        <dbReference type="ARBA" id="ARBA00022723"/>
    </source>
</evidence>
<dbReference type="GO" id="GO:0016491">
    <property type="term" value="F:oxidoreductase activity"/>
    <property type="evidence" value="ECO:0007669"/>
    <property type="project" value="UniProtKB-KW"/>
</dbReference>
<dbReference type="GO" id="GO:0008616">
    <property type="term" value="P:tRNA queuosine(34) biosynthetic process"/>
    <property type="evidence" value="ECO:0007669"/>
    <property type="project" value="UniProtKB-KW"/>
</dbReference>
<dbReference type="AlphaFoldDB" id="X0ZTN0"/>
<evidence type="ECO:0000256" key="5">
    <source>
        <dbReference type="ARBA" id="ARBA00023002"/>
    </source>
</evidence>